<evidence type="ECO:0000256" key="9">
    <source>
        <dbReference type="SAM" id="MobiDB-lite"/>
    </source>
</evidence>
<dbReference type="STRING" id="7176.B0X4T4"/>
<reference evidence="12" key="1">
    <citation type="submission" date="2007-03" db="EMBL/GenBank/DDBJ databases">
        <title>Annotation of Culex pipiens quinquefasciatus.</title>
        <authorList>
            <consortium name="The Broad Institute Genome Sequencing Platform"/>
            <person name="Atkinson P.W."/>
            <person name="Hemingway J."/>
            <person name="Christensen B.M."/>
            <person name="Higgs S."/>
            <person name="Kodira C."/>
            <person name="Hannick L."/>
            <person name="Megy K."/>
            <person name="O'Leary S."/>
            <person name="Pearson M."/>
            <person name="Haas B.J."/>
            <person name="Mauceli E."/>
            <person name="Wortman J.R."/>
            <person name="Lee N.H."/>
            <person name="Guigo R."/>
            <person name="Stanke M."/>
            <person name="Alvarado L."/>
            <person name="Amedeo P."/>
            <person name="Antoine C.H."/>
            <person name="Arensburger P."/>
            <person name="Bidwell S.L."/>
            <person name="Crawford M."/>
            <person name="Camaro F."/>
            <person name="Devon K."/>
            <person name="Engels R."/>
            <person name="Hammond M."/>
            <person name="Howarth C."/>
            <person name="Koehrsen M."/>
            <person name="Lawson D."/>
            <person name="Montgomery P."/>
            <person name="Nene V."/>
            <person name="Nusbaum C."/>
            <person name="Puiu D."/>
            <person name="Romero-Severson J."/>
            <person name="Severson D.W."/>
            <person name="Shumway M."/>
            <person name="Sisk P."/>
            <person name="Stolte C."/>
            <person name="Zeng Q."/>
            <person name="Eisenstadt E."/>
            <person name="Fraser-Liggett C."/>
            <person name="Strausberg R."/>
            <person name="Galagan J."/>
            <person name="Birren B."/>
            <person name="Collins F.H."/>
        </authorList>
    </citation>
    <scope>NUCLEOTIDE SEQUENCE [LARGE SCALE GENOMIC DNA]</scope>
    <source>
        <strain evidence="12">JHB</strain>
    </source>
</reference>
<evidence type="ECO:0000313" key="14">
    <source>
        <dbReference type="Proteomes" id="UP000002320"/>
    </source>
</evidence>
<evidence type="ECO:0000256" key="1">
    <source>
        <dbReference type="ARBA" id="ARBA00004167"/>
    </source>
</evidence>
<keyword evidence="14" id="KW-1185">Reference proteome</keyword>
<evidence type="ECO:0000256" key="5">
    <source>
        <dbReference type="ARBA" id="ARBA00022989"/>
    </source>
</evidence>
<proteinExistence type="predicted"/>
<feature type="compositionally biased region" description="Acidic residues" evidence="9">
    <location>
        <begin position="278"/>
        <end position="290"/>
    </location>
</feature>
<dbReference type="SUPFAM" id="SSF49313">
    <property type="entry name" value="Cadherin-like"/>
    <property type="match status" value="2"/>
</dbReference>
<dbReference type="InterPro" id="IPR050174">
    <property type="entry name" value="Protocadherin/Cadherin-CA"/>
</dbReference>
<evidence type="ECO:0000313" key="12">
    <source>
        <dbReference type="EMBL" id="EDS40549.1"/>
    </source>
</evidence>
<evidence type="ECO:0000256" key="2">
    <source>
        <dbReference type="ARBA" id="ARBA00022692"/>
    </source>
</evidence>
<dbReference type="EMBL" id="DS232352">
    <property type="protein sequence ID" value="EDS40549.1"/>
    <property type="molecule type" value="Genomic_DNA"/>
</dbReference>
<evidence type="ECO:0000256" key="7">
    <source>
        <dbReference type="ARBA" id="ARBA00023180"/>
    </source>
</evidence>
<dbReference type="eggNOG" id="KOG3594">
    <property type="taxonomic scope" value="Eukaryota"/>
</dbReference>
<comment type="subcellular location">
    <subcellularLocation>
        <location evidence="1">Membrane</location>
        <topology evidence="1">Single-pass membrane protein</topology>
    </subcellularLocation>
</comment>
<dbReference type="PROSITE" id="PS50268">
    <property type="entry name" value="CADHERIN_2"/>
    <property type="match status" value="2"/>
</dbReference>
<feature type="region of interest" description="Disordered" evidence="9">
    <location>
        <begin position="1"/>
        <end position="20"/>
    </location>
</feature>
<keyword evidence="4 8" id="KW-0106">Calcium</keyword>
<dbReference type="KEGG" id="cqu:CpipJ_CPIJ014100"/>
<accession>B0X4T4</accession>
<organism>
    <name type="scientific">Culex quinquefasciatus</name>
    <name type="common">Southern house mosquito</name>
    <name type="synonym">Culex pungens</name>
    <dbReference type="NCBI Taxonomy" id="7176"/>
    <lineage>
        <taxon>Eukaryota</taxon>
        <taxon>Metazoa</taxon>
        <taxon>Ecdysozoa</taxon>
        <taxon>Arthropoda</taxon>
        <taxon>Hexapoda</taxon>
        <taxon>Insecta</taxon>
        <taxon>Pterygota</taxon>
        <taxon>Neoptera</taxon>
        <taxon>Endopterygota</taxon>
        <taxon>Diptera</taxon>
        <taxon>Nematocera</taxon>
        <taxon>Culicoidea</taxon>
        <taxon>Culicidae</taxon>
        <taxon>Culicinae</taxon>
        <taxon>Culicini</taxon>
        <taxon>Culex</taxon>
        <taxon>Culex</taxon>
    </lineage>
</organism>
<feature type="region of interest" description="Disordered" evidence="9">
    <location>
        <begin position="267"/>
        <end position="302"/>
    </location>
</feature>
<evidence type="ECO:0000256" key="3">
    <source>
        <dbReference type="ARBA" id="ARBA00022737"/>
    </source>
</evidence>
<dbReference type="AlphaFoldDB" id="B0X4T4"/>
<dbReference type="InterPro" id="IPR020894">
    <property type="entry name" value="Cadherin_CS"/>
</dbReference>
<dbReference type="Gene3D" id="2.60.40.60">
    <property type="entry name" value="Cadherins"/>
    <property type="match status" value="2"/>
</dbReference>
<dbReference type="SMART" id="SM00112">
    <property type="entry name" value="CA"/>
    <property type="match status" value="2"/>
</dbReference>
<evidence type="ECO:0000256" key="4">
    <source>
        <dbReference type="ARBA" id="ARBA00022837"/>
    </source>
</evidence>
<dbReference type="VEuPathDB" id="VectorBase:CPIJ014100"/>
<dbReference type="InterPro" id="IPR015919">
    <property type="entry name" value="Cadherin-like_sf"/>
</dbReference>
<feature type="transmembrane region" description="Helical" evidence="10">
    <location>
        <begin position="612"/>
        <end position="637"/>
    </location>
</feature>
<evidence type="ECO:0000256" key="6">
    <source>
        <dbReference type="ARBA" id="ARBA00023136"/>
    </source>
</evidence>
<feature type="domain" description="Cadherin" evidence="11">
    <location>
        <begin position="389"/>
        <end position="512"/>
    </location>
</feature>
<dbReference type="GO" id="GO:0005886">
    <property type="term" value="C:plasma membrane"/>
    <property type="evidence" value="ECO:0007669"/>
    <property type="project" value="InterPro"/>
</dbReference>
<dbReference type="PRINTS" id="PR00205">
    <property type="entry name" value="CADHERIN"/>
</dbReference>
<keyword evidence="3" id="KW-0677">Repeat</keyword>
<keyword evidence="6 10" id="KW-0472">Membrane</keyword>
<reference evidence="13" key="2">
    <citation type="submission" date="2020-05" db="UniProtKB">
        <authorList>
            <consortium name="EnsemblMetazoa"/>
        </authorList>
    </citation>
    <scope>IDENTIFICATION</scope>
    <source>
        <strain evidence="13">JHB</strain>
    </source>
</reference>
<dbReference type="Proteomes" id="UP000002320">
    <property type="component" value="Unassembled WGS sequence"/>
</dbReference>
<gene>
    <name evidence="13" type="primary">6047620</name>
    <name evidence="12" type="ORF">CpipJ_CPIJ014100</name>
</gene>
<evidence type="ECO:0000313" key="13">
    <source>
        <dbReference type="EnsemblMetazoa" id="CPIJ014100-PA"/>
    </source>
</evidence>
<keyword evidence="7" id="KW-0325">Glycoprotein</keyword>
<name>B0X4T4_CULQU</name>
<dbReference type="HOGENOM" id="CLU_362175_0_0_1"/>
<evidence type="ECO:0000256" key="8">
    <source>
        <dbReference type="PROSITE-ProRule" id="PRU00043"/>
    </source>
</evidence>
<evidence type="ECO:0000256" key="10">
    <source>
        <dbReference type="SAM" id="Phobius"/>
    </source>
</evidence>
<dbReference type="PANTHER" id="PTHR24028:SF263">
    <property type="entry name" value="CADHERIN-RELATED FAMILY MEMBER 1"/>
    <property type="match status" value="1"/>
</dbReference>
<dbReference type="EnsemblMetazoa" id="CPIJ014100-RA">
    <property type="protein sequence ID" value="CPIJ014100-PA"/>
    <property type="gene ID" value="CPIJ014100"/>
</dbReference>
<dbReference type="PANTHER" id="PTHR24028">
    <property type="entry name" value="CADHERIN-87A"/>
    <property type="match status" value="1"/>
</dbReference>
<dbReference type="OMA" id="FAVEANM"/>
<dbReference type="VEuPathDB" id="VectorBase:CQUJHB017868"/>
<dbReference type="PROSITE" id="PS00232">
    <property type="entry name" value="CADHERIN_1"/>
    <property type="match status" value="1"/>
</dbReference>
<dbReference type="GO" id="GO:0005509">
    <property type="term" value="F:calcium ion binding"/>
    <property type="evidence" value="ECO:0007669"/>
    <property type="project" value="UniProtKB-UniRule"/>
</dbReference>
<dbReference type="GO" id="GO:0007156">
    <property type="term" value="P:homophilic cell adhesion via plasma membrane adhesion molecules"/>
    <property type="evidence" value="ECO:0007669"/>
    <property type="project" value="InterPro"/>
</dbReference>
<keyword evidence="5 10" id="KW-1133">Transmembrane helix</keyword>
<feature type="domain" description="Cadherin" evidence="11">
    <location>
        <begin position="271"/>
        <end position="388"/>
    </location>
</feature>
<dbReference type="OrthoDB" id="6379298at2759"/>
<protein>
    <recommendedName>
        <fullName evidence="11">Cadherin domain-containing protein</fullName>
    </recommendedName>
</protein>
<sequence length="772" mass="85309">MVQKADDSSQGSTINGDDPAATIDTLFTVEQRDDYTAHFRTGRNLKGFYGTWAVQIEACDRGDEYELDPNSVKMCSSATYTVQVEAFNYMAPVIDVPGADERIRLRFGEQSNGQPLVNTQGTIIPNFSATDTDGGLYGEVTFSLQGRDENAQDHTYFQLIRVDRNHVRLVVPNVDAIEVRSYQKSPGASLAQFRFGVTNQAKVLVCSLSLRLRVLRASKFGVTSGGGRDLKSRNPVSVTVLARDGGGREATSVNVVIAFINMTGDPEFPEESSPFETDFTENEEGLEEEREIPQAFDPKNAELPPEEQEGVFYFIDQNYGTSSHLFSLEGRILRLRQMIDREEFAEHTISVIATNNEAGPAGQVAVNSRARLIVHVKVNDVNDNPPKFKAESYSAGITSNDYPGKVLFYVIAEDPDEDDVISYTIEADSLETQGENLPTAPFPFALEQDSGRLTLAVQMTERMKGFFTFNVVATDLVDHTDKVQAKIFIIAESNRVKFVFLNKLDDIDTPEIRDFLEQEFTDHYGMQCRIDDVVQGSLDSGTSGARVGEHLVTDVRAHFMKDNEAVEAVVIQQRSNDRVFVTNLKTALSTRNLLLQDVPVSSAAAIEENQELLQIILIVVASALGVVCVILLVAFCIKIRSLKRELKALSATDFGSIASDINGGRKVPTTNLFSIEGSNPVLNDSEFPKGAFDDVSVQSYESDFLGIDNDMFANNRKDSINPALMEHIRQRSLNPLVHSATEDKVPDKAPVLILGTDQDSSTDNADELKHKF</sequence>
<dbReference type="CDD" id="cd11304">
    <property type="entry name" value="Cadherin_repeat"/>
    <property type="match status" value="2"/>
</dbReference>
<dbReference type="InterPro" id="IPR002126">
    <property type="entry name" value="Cadherin-like_dom"/>
</dbReference>
<dbReference type="InParanoid" id="B0X4T4"/>
<evidence type="ECO:0000259" key="11">
    <source>
        <dbReference type="PROSITE" id="PS50268"/>
    </source>
</evidence>
<keyword evidence="2 10" id="KW-0812">Transmembrane</keyword>